<accession>A0AA90ZJJ7</accession>
<evidence type="ECO:0000313" key="2">
    <source>
        <dbReference type="Proteomes" id="UP000442105"/>
    </source>
</evidence>
<proteinExistence type="predicted"/>
<name>A0AA90ZJJ7_9BACT</name>
<gene>
    <name evidence="1" type="ORF">F7D95_01145</name>
</gene>
<sequence>MAVFKNLNDPRSYMAALKEIEKAKSAGYSLEIKKFHPIATDQQKAYLNFIITYLSGQIGQTFYQTLSEIQKNVAPHIFMTGEYDSKGFPRFKPLGFLDTAEASSVIRNVADYANCIGFPLPDQNDELAKKYCQMDIDSNKGWV</sequence>
<dbReference type="Proteomes" id="UP000442105">
    <property type="component" value="Unassembled WGS sequence"/>
</dbReference>
<protein>
    <submittedName>
        <fullName evidence="1">Uncharacterized protein</fullName>
    </submittedName>
</protein>
<dbReference type="RefSeq" id="WP_153127652.1">
    <property type="nucleotide sequence ID" value="NZ_VZCW01000030.1"/>
</dbReference>
<evidence type="ECO:0000313" key="1">
    <source>
        <dbReference type="EMBL" id="MQN11446.1"/>
    </source>
</evidence>
<reference evidence="2" key="1">
    <citation type="submission" date="2019-09" db="EMBL/GenBank/DDBJ databases">
        <title>Distinct polysaccharide growth profiles of human intestinal Prevotella copri isolates.</title>
        <authorList>
            <person name="Fehlner-Peach H."/>
            <person name="Magnabosco C."/>
            <person name="Raghavan V."/>
            <person name="Scher J.U."/>
            <person name="Tett A."/>
            <person name="Cox L.M."/>
            <person name="Gottsegen C."/>
            <person name="Watters A."/>
            <person name="Wiltshire- Gordon J.D."/>
            <person name="Segata N."/>
            <person name="Bonneau R."/>
            <person name="Littman D.R."/>
        </authorList>
    </citation>
    <scope>NUCLEOTIDE SEQUENCE [LARGE SCALE GENOMIC DNA]</scope>
    <source>
        <strain evidence="2">iAQ1179</strain>
    </source>
</reference>
<dbReference type="EMBL" id="VZCW01000030">
    <property type="protein sequence ID" value="MQN11446.1"/>
    <property type="molecule type" value="Genomic_DNA"/>
</dbReference>
<organism evidence="1 2">
    <name type="scientific">Segatella copri</name>
    <dbReference type="NCBI Taxonomy" id="165179"/>
    <lineage>
        <taxon>Bacteria</taxon>
        <taxon>Pseudomonadati</taxon>
        <taxon>Bacteroidota</taxon>
        <taxon>Bacteroidia</taxon>
        <taxon>Bacteroidales</taxon>
        <taxon>Prevotellaceae</taxon>
        <taxon>Segatella</taxon>
    </lineage>
</organism>
<comment type="caution">
    <text evidence="1">The sequence shown here is derived from an EMBL/GenBank/DDBJ whole genome shotgun (WGS) entry which is preliminary data.</text>
</comment>
<dbReference type="AlphaFoldDB" id="A0AA90ZJJ7"/>